<gene>
    <name evidence="2" type="ORF">AAFF_G00077570</name>
</gene>
<organism evidence="2 3">
    <name type="scientific">Aldrovandia affinis</name>
    <dbReference type="NCBI Taxonomy" id="143900"/>
    <lineage>
        <taxon>Eukaryota</taxon>
        <taxon>Metazoa</taxon>
        <taxon>Chordata</taxon>
        <taxon>Craniata</taxon>
        <taxon>Vertebrata</taxon>
        <taxon>Euteleostomi</taxon>
        <taxon>Actinopterygii</taxon>
        <taxon>Neopterygii</taxon>
        <taxon>Teleostei</taxon>
        <taxon>Notacanthiformes</taxon>
        <taxon>Halosauridae</taxon>
        <taxon>Aldrovandia</taxon>
    </lineage>
</organism>
<reference evidence="2" key="1">
    <citation type="journal article" date="2023" name="Science">
        <title>Genome structures resolve the early diversification of teleost fishes.</title>
        <authorList>
            <person name="Parey E."/>
            <person name="Louis A."/>
            <person name="Montfort J."/>
            <person name="Bouchez O."/>
            <person name="Roques C."/>
            <person name="Iampietro C."/>
            <person name="Lluch J."/>
            <person name="Castinel A."/>
            <person name="Donnadieu C."/>
            <person name="Desvignes T."/>
            <person name="Floi Bucao C."/>
            <person name="Jouanno E."/>
            <person name="Wen M."/>
            <person name="Mejri S."/>
            <person name="Dirks R."/>
            <person name="Jansen H."/>
            <person name="Henkel C."/>
            <person name="Chen W.J."/>
            <person name="Zahm M."/>
            <person name="Cabau C."/>
            <person name="Klopp C."/>
            <person name="Thompson A.W."/>
            <person name="Robinson-Rechavi M."/>
            <person name="Braasch I."/>
            <person name="Lecointre G."/>
            <person name="Bobe J."/>
            <person name="Postlethwait J.H."/>
            <person name="Berthelot C."/>
            <person name="Roest Crollius H."/>
            <person name="Guiguen Y."/>
        </authorList>
    </citation>
    <scope>NUCLEOTIDE SEQUENCE</scope>
    <source>
        <strain evidence="2">NC1722</strain>
    </source>
</reference>
<comment type="caution">
    <text evidence="2">The sequence shown here is derived from an EMBL/GenBank/DDBJ whole genome shotgun (WGS) entry which is preliminary data.</text>
</comment>
<dbReference type="AlphaFoldDB" id="A0AAD7WDQ4"/>
<name>A0AAD7WDQ4_9TELE</name>
<protein>
    <submittedName>
        <fullName evidence="2">Uncharacterized protein</fullName>
    </submittedName>
</protein>
<proteinExistence type="predicted"/>
<dbReference type="Proteomes" id="UP001221898">
    <property type="component" value="Unassembled WGS sequence"/>
</dbReference>
<keyword evidence="3" id="KW-1185">Reference proteome</keyword>
<accession>A0AAD7WDQ4</accession>
<evidence type="ECO:0000313" key="2">
    <source>
        <dbReference type="EMBL" id="KAJ8392189.1"/>
    </source>
</evidence>
<evidence type="ECO:0000256" key="1">
    <source>
        <dbReference type="SAM" id="MobiDB-lite"/>
    </source>
</evidence>
<evidence type="ECO:0000313" key="3">
    <source>
        <dbReference type="Proteomes" id="UP001221898"/>
    </source>
</evidence>
<dbReference type="EMBL" id="JAINUG010000148">
    <property type="protein sequence ID" value="KAJ8392189.1"/>
    <property type="molecule type" value="Genomic_DNA"/>
</dbReference>
<sequence length="115" mass="12703">MKMMTSLDADKRRCEAPHLHFDPGFFGSPPPGGHVTALYGPLTAPRAWRLHSAVRPCSCSPFRRLPATPSPRTDSPPPNINKQVSAHRDLITLPHRVALPLNTNDTNMALVATFW</sequence>
<feature type="region of interest" description="Disordered" evidence="1">
    <location>
        <begin position="60"/>
        <end position="82"/>
    </location>
</feature>